<dbReference type="Pfam" id="PF13414">
    <property type="entry name" value="TPR_11"/>
    <property type="match status" value="1"/>
</dbReference>
<accession>A0A6I4I5J1</accession>
<evidence type="ECO:0000256" key="2">
    <source>
        <dbReference type="SAM" id="SignalP"/>
    </source>
</evidence>
<proteinExistence type="predicted"/>
<dbReference type="Proteomes" id="UP000434850">
    <property type="component" value="Unassembled WGS sequence"/>
</dbReference>
<protein>
    <submittedName>
        <fullName evidence="3">Tetratricopeptide repeat protein</fullName>
    </submittedName>
</protein>
<dbReference type="Gene3D" id="1.25.40.10">
    <property type="entry name" value="Tetratricopeptide repeat domain"/>
    <property type="match status" value="2"/>
</dbReference>
<sequence>MIKSLRNSLLLLLLLPAFFAAAQNVPDLLREASDLQKSKNYAAAIEKYKAALAVDPANVTAKYQLAFALNTAGRGAEALPYLQDVVNAAPTAPVLLSSYTLMAGIYDRIGQAAKAISAYKTAIELDSASYDLNYGLGLTYFRNKQYVEAEQRAVNALRLNARQPASLRLYGLVTFHQNERAPALLSLCNFLYLDPKGSRADEAYSNIQSIIQGGVLKTEPGQKAPQPGAEALALNQAITSAVAGVESKKPYKYAEKFSDQLKAVFTAVGALAQKQSGNRYFRTQFALTYYKLSQSPHMQAFAFYISQANDKRAAAWVAANAQQVESMEKWMAAN</sequence>
<evidence type="ECO:0000313" key="3">
    <source>
        <dbReference type="EMBL" id="MVN90465.1"/>
    </source>
</evidence>
<name>A0A6I4I5J1_9SPHI</name>
<feature type="signal peptide" evidence="2">
    <location>
        <begin position="1"/>
        <end position="22"/>
    </location>
</feature>
<feature type="repeat" description="TPR" evidence="1">
    <location>
        <begin position="96"/>
        <end position="129"/>
    </location>
</feature>
<dbReference type="EMBL" id="WQLA01000002">
    <property type="protein sequence ID" value="MVN90465.1"/>
    <property type="molecule type" value="Genomic_DNA"/>
</dbReference>
<dbReference type="AlphaFoldDB" id="A0A6I4I5J1"/>
<dbReference type="SUPFAM" id="SSF48452">
    <property type="entry name" value="TPR-like"/>
    <property type="match status" value="1"/>
</dbReference>
<dbReference type="PROSITE" id="PS50005">
    <property type="entry name" value="TPR"/>
    <property type="match status" value="1"/>
</dbReference>
<dbReference type="PANTHER" id="PTHR12558">
    <property type="entry name" value="CELL DIVISION CYCLE 16,23,27"/>
    <property type="match status" value="1"/>
</dbReference>
<dbReference type="Pfam" id="PF14559">
    <property type="entry name" value="TPR_19"/>
    <property type="match status" value="1"/>
</dbReference>
<dbReference type="RefSeq" id="WP_157540252.1">
    <property type="nucleotide sequence ID" value="NZ_WQLA01000002.1"/>
</dbReference>
<dbReference type="InterPro" id="IPR019734">
    <property type="entry name" value="TPR_rpt"/>
</dbReference>
<dbReference type="InterPro" id="IPR011990">
    <property type="entry name" value="TPR-like_helical_dom_sf"/>
</dbReference>
<feature type="chain" id="PRO_5026152421" evidence="2">
    <location>
        <begin position="23"/>
        <end position="334"/>
    </location>
</feature>
<dbReference type="SMART" id="SM00028">
    <property type="entry name" value="TPR"/>
    <property type="match status" value="4"/>
</dbReference>
<organism evidence="3 4">
    <name type="scientific">Mucilaginibacter aquatilis</name>
    <dbReference type="NCBI Taxonomy" id="1517760"/>
    <lineage>
        <taxon>Bacteria</taxon>
        <taxon>Pseudomonadati</taxon>
        <taxon>Bacteroidota</taxon>
        <taxon>Sphingobacteriia</taxon>
        <taxon>Sphingobacteriales</taxon>
        <taxon>Sphingobacteriaceae</taxon>
        <taxon>Mucilaginibacter</taxon>
    </lineage>
</organism>
<dbReference type="PANTHER" id="PTHR12558:SF13">
    <property type="entry name" value="CELL DIVISION CYCLE PROTEIN 27 HOMOLOG"/>
    <property type="match status" value="1"/>
</dbReference>
<gene>
    <name evidence="3" type="ORF">GO816_04930</name>
</gene>
<dbReference type="OrthoDB" id="793001at2"/>
<evidence type="ECO:0000256" key="1">
    <source>
        <dbReference type="PROSITE-ProRule" id="PRU00339"/>
    </source>
</evidence>
<comment type="caution">
    <text evidence="3">The sequence shown here is derived from an EMBL/GenBank/DDBJ whole genome shotgun (WGS) entry which is preliminary data.</text>
</comment>
<evidence type="ECO:0000313" key="4">
    <source>
        <dbReference type="Proteomes" id="UP000434850"/>
    </source>
</evidence>
<keyword evidence="1" id="KW-0802">TPR repeat</keyword>
<reference evidence="3 4" key="1">
    <citation type="submission" date="2019-12" db="EMBL/GenBank/DDBJ databases">
        <title>Mucilaginibacter sp. HME9299 genome sequencing and assembly.</title>
        <authorList>
            <person name="Kang H."/>
            <person name="Kim H."/>
            <person name="Joh K."/>
        </authorList>
    </citation>
    <scope>NUCLEOTIDE SEQUENCE [LARGE SCALE GENOMIC DNA]</scope>
    <source>
        <strain evidence="3 4">HME9299</strain>
    </source>
</reference>
<keyword evidence="2" id="KW-0732">Signal</keyword>
<keyword evidence="4" id="KW-1185">Reference proteome</keyword>